<dbReference type="GO" id="GO:0005886">
    <property type="term" value="C:plasma membrane"/>
    <property type="evidence" value="ECO:0007669"/>
    <property type="project" value="TreeGrafter"/>
</dbReference>
<feature type="transmembrane region" description="Helical" evidence="1">
    <location>
        <begin position="38"/>
        <end position="60"/>
    </location>
</feature>
<dbReference type="GO" id="GO:0043164">
    <property type="term" value="P:Gram-negative-bacterium-type cell wall biogenesis"/>
    <property type="evidence" value="ECO:0007669"/>
    <property type="project" value="TreeGrafter"/>
</dbReference>
<dbReference type="Pfam" id="PF02698">
    <property type="entry name" value="DUF218"/>
    <property type="match status" value="1"/>
</dbReference>
<protein>
    <submittedName>
        <fullName evidence="3">Uncharacterized SAM-binding protein YcdF, DUF218 family</fullName>
    </submittedName>
</protein>
<dbReference type="PANTHER" id="PTHR30336">
    <property type="entry name" value="INNER MEMBRANE PROTEIN, PROBABLE PERMEASE"/>
    <property type="match status" value="1"/>
</dbReference>
<evidence type="ECO:0000313" key="3">
    <source>
        <dbReference type="EMBL" id="SDI45851.1"/>
    </source>
</evidence>
<feature type="domain" description="DUF218" evidence="2">
    <location>
        <begin position="78"/>
        <end position="241"/>
    </location>
</feature>
<organism evidence="3 4">
    <name type="scientific">Mucilaginibacter gossypii</name>
    <dbReference type="NCBI Taxonomy" id="551996"/>
    <lineage>
        <taxon>Bacteria</taxon>
        <taxon>Pseudomonadati</taxon>
        <taxon>Bacteroidota</taxon>
        <taxon>Sphingobacteriia</taxon>
        <taxon>Sphingobacteriales</taxon>
        <taxon>Sphingobacteriaceae</taxon>
        <taxon>Mucilaginibacter</taxon>
    </lineage>
</organism>
<dbReference type="CDD" id="cd06259">
    <property type="entry name" value="YdcF-like"/>
    <property type="match status" value="1"/>
</dbReference>
<proteinExistence type="predicted"/>
<feature type="transmembrane region" description="Helical" evidence="1">
    <location>
        <begin position="6"/>
        <end position="26"/>
    </location>
</feature>
<gene>
    <name evidence="3" type="ORF">SAMN05192573_12144</name>
</gene>
<keyword evidence="1" id="KW-0472">Membrane</keyword>
<dbReference type="InterPro" id="IPR051599">
    <property type="entry name" value="Cell_Envelope_Assoc"/>
</dbReference>
<dbReference type="InterPro" id="IPR003848">
    <property type="entry name" value="DUF218"/>
</dbReference>
<dbReference type="PANTHER" id="PTHR30336:SF4">
    <property type="entry name" value="ENVELOPE BIOGENESIS FACTOR ELYC"/>
    <property type="match status" value="1"/>
</dbReference>
<dbReference type="AlphaFoldDB" id="A0A1G8KQV4"/>
<dbReference type="GO" id="GO:0000270">
    <property type="term" value="P:peptidoglycan metabolic process"/>
    <property type="evidence" value="ECO:0007669"/>
    <property type="project" value="TreeGrafter"/>
</dbReference>
<dbReference type="EMBL" id="FNCG01000021">
    <property type="protein sequence ID" value="SDI45851.1"/>
    <property type="molecule type" value="Genomic_DNA"/>
</dbReference>
<evidence type="ECO:0000259" key="2">
    <source>
        <dbReference type="Pfam" id="PF02698"/>
    </source>
</evidence>
<sequence length="249" mass="27983">MFFIFSKVLSFLMNLLLWVFAILLIALFSKNVKRKRKFLLAGIIVLYIFSNSLLLNLVSWCWDIRDIAVPADKKYACAIVLGGFSSDDGNGGGFFNSAADRFIQGVRLQKTGKVSHLLITGGNGLLRPSGFREADWVREQLREMQVPDSCVLSEPKSRNTIENAAFSKELLQQHKLKAPYLLVTSAFHMRRSLMIFKKQGVDVVAYPCNFSSRRFSASADDFLPNAGALAGWGTYIKEAIGYVVTRYFK</sequence>
<reference evidence="4" key="1">
    <citation type="submission" date="2016-10" db="EMBL/GenBank/DDBJ databases">
        <authorList>
            <person name="Varghese N."/>
            <person name="Submissions S."/>
        </authorList>
    </citation>
    <scope>NUCLEOTIDE SEQUENCE [LARGE SCALE GENOMIC DNA]</scope>
    <source>
        <strain evidence="4">Gh-67</strain>
    </source>
</reference>
<keyword evidence="1" id="KW-0812">Transmembrane</keyword>
<evidence type="ECO:0000256" key="1">
    <source>
        <dbReference type="SAM" id="Phobius"/>
    </source>
</evidence>
<evidence type="ECO:0000313" key="4">
    <source>
        <dbReference type="Proteomes" id="UP000199705"/>
    </source>
</evidence>
<accession>A0A1G8KQV4</accession>
<keyword evidence="4" id="KW-1185">Reference proteome</keyword>
<dbReference type="Proteomes" id="UP000199705">
    <property type="component" value="Unassembled WGS sequence"/>
</dbReference>
<dbReference type="Gene3D" id="3.40.50.620">
    <property type="entry name" value="HUPs"/>
    <property type="match status" value="1"/>
</dbReference>
<dbReference type="InterPro" id="IPR014729">
    <property type="entry name" value="Rossmann-like_a/b/a_fold"/>
</dbReference>
<name>A0A1G8KQV4_9SPHI</name>
<keyword evidence="1" id="KW-1133">Transmembrane helix</keyword>